<feature type="binding site" evidence="9">
    <location>
        <position position="51"/>
    </location>
    <ligand>
        <name>ATP</name>
        <dbReference type="ChEBI" id="CHEBI:30616"/>
    </ligand>
</feature>
<keyword evidence="5 12" id="KW-0418">Kinase</keyword>
<keyword evidence="10" id="KW-0472">Membrane</keyword>
<dbReference type="EC" id="2.7.11.1" evidence="1"/>
<organism evidence="12 13">
    <name type="scientific">Paenibacillus prosopidis</name>
    <dbReference type="NCBI Taxonomy" id="630520"/>
    <lineage>
        <taxon>Bacteria</taxon>
        <taxon>Bacillati</taxon>
        <taxon>Bacillota</taxon>
        <taxon>Bacilli</taxon>
        <taxon>Bacillales</taxon>
        <taxon>Paenibacillaceae</taxon>
        <taxon>Paenibacillus</taxon>
    </lineage>
</organism>
<comment type="catalytic activity">
    <reaction evidence="7">
        <text>L-threonyl-[protein] + ATP = O-phospho-L-threonyl-[protein] + ADP + H(+)</text>
        <dbReference type="Rhea" id="RHEA:46608"/>
        <dbReference type="Rhea" id="RHEA-COMP:11060"/>
        <dbReference type="Rhea" id="RHEA-COMP:11605"/>
        <dbReference type="ChEBI" id="CHEBI:15378"/>
        <dbReference type="ChEBI" id="CHEBI:30013"/>
        <dbReference type="ChEBI" id="CHEBI:30616"/>
        <dbReference type="ChEBI" id="CHEBI:61977"/>
        <dbReference type="ChEBI" id="CHEBI:456216"/>
        <dbReference type="EC" id="2.7.11.1"/>
    </reaction>
</comment>
<feature type="domain" description="Protein kinase" evidence="11">
    <location>
        <begin position="24"/>
        <end position="307"/>
    </location>
</feature>
<evidence type="ECO:0000256" key="7">
    <source>
        <dbReference type="ARBA" id="ARBA00047899"/>
    </source>
</evidence>
<evidence type="ECO:0000256" key="8">
    <source>
        <dbReference type="ARBA" id="ARBA00048679"/>
    </source>
</evidence>
<proteinExistence type="predicted"/>
<dbReference type="InterPro" id="IPR017441">
    <property type="entry name" value="Protein_kinase_ATP_BS"/>
</dbReference>
<dbReference type="Pfam" id="PF00069">
    <property type="entry name" value="Pkinase"/>
    <property type="match status" value="1"/>
</dbReference>
<evidence type="ECO:0000256" key="9">
    <source>
        <dbReference type="PROSITE-ProRule" id="PRU10141"/>
    </source>
</evidence>
<evidence type="ECO:0000256" key="1">
    <source>
        <dbReference type="ARBA" id="ARBA00012513"/>
    </source>
</evidence>
<dbReference type="PROSITE" id="PS00107">
    <property type="entry name" value="PROTEIN_KINASE_ATP"/>
    <property type="match status" value="1"/>
</dbReference>
<evidence type="ECO:0000256" key="6">
    <source>
        <dbReference type="ARBA" id="ARBA00022840"/>
    </source>
</evidence>
<sequence length="307" mass="34708">MATSFKIDLRHGMVVTGKWKNGRYRIERLLGEGANGKVYLVQRDRNWFALKVGSDAIDLQSEINVLQSIAKQKRQGHEPFLFDVDDLYGPDGREYPFYIMRYVLGSTLADYLKKQGAEWFPLVGLNLLGKLAKLHHAGWVFGDLKVENVLVADYGHVELVDYGGVTAVGKSIRQFTEIYDRGYWNGGSRSADAKYDLFSFGVLCIQLYEAKRLHQLTKELLPQNRSAAELIQIAEESPVLRPVAGWLRKAFDGQFTDAGDAAEAWRMLMHRRDTHRTSATPAWLKGLVATSAVLLATTVFWLLRNVL</sequence>
<protein>
    <recommendedName>
        <fullName evidence="1">non-specific serine/threonine protein kinase</fullName>
        <ecNumber evidence="1">2.7.11.1</ecNumber>
    </recommendedName>
</protein>
<evidence type="ECO:0000313" key="13">
    <source>
        <dbReference type="Proteomes" id="UP000252415"/>
    </source>
</evidence>
<keyword evidence="10" id="KW-0812">Transmembrane</keyword>
<evidence type="ECO:0000259" key="11">
    <source>
        <dbReference type="PROSITE" id="PS50011"/>
    </source>
</evidence>
<dbReference type="GO" id="GO:0004674">
    <property type="term" value="F:protein serine/threonine kinase activity"/>
    <property type="evidence" value="ECO:0007669"/>
    <property type="project" value="UniProtKB-KW"/>
</dbReference>
<dbReference type="Proteomes" id="UP000252415">
    <property type="component" value="Unassembled WGS sequence"/>
</dbReference>
<comment type="catalytic activity">
    <reaction evidence="8">
        <text>L-seryl-[protein] + ATP = O-phospho-L-seryl-[protein] + ADP + H(+)</text>
        <dbReference type="Rhea" id="RHEA:17989"/>
        <dbReference type="Rhea" id="RHEA-COMP:9863"/>
        <dbReference type="Rhea" id="RHEA-COMP:11604"/>
        <dbReference type="ChEBI" id="CHEBI:15378"/>
        <dbReference type="ChEBI" id="CHEBI:29999"/>
        <dbReference type="ChEBI" id="CHEBI:30616"/>
        <dbReference type="ChEBI" id="CHEBI:83421"/>
        <dbReference type="ChEBI" id="CHEBI:456216"/>
        <dbReference type="EC" id="2.7.11.1"/>
    </reaction>
</comment>
<dbReference type="GO" id="GO:0005524">
    <property type="term" value="F:ATP binding"/>
    <property type="evidence" value="ECO:0007669"/>
    <property type="project" value="UniProtKB-UniRule"/>
</dbReference>
<gene>
    <name evidence="12" type="ORF">DFP97_12426</name>
</gene>
<dbReference type="PANTHER" id="PTHR24356">
    <property type="entry name" value="SERINE/THREONINE-PROTEIN KINASE"/>
    <property type="match status" value="1"/>
</dbReference>
<keyword evidence="13" id="KW-1185">Reference proteome</keyword>
<evidence type="ECO:0000256" key="5">
    <source>
        <dbReference type="ARBA" id="ARBA00022777"/>
    </source>
</evidence>
<dbReference type="InterPro" id="IPR000719">
    <property type="entry name" value="Prot_kinase_dom"/>
</dbReference>
<evidence type="ECO:0000256" key="3">
    <source>
        <dbReference type="ARBA" id="ARBA00022679"/>
    </source>
</evidence>
<dbReference type="SMART" id="SM00220">
    <property type="entry name" value="S_TKc"/>
    <property type="match status" value="1"/>
</dbReference>
<accession>A0A368VLW8</accession>
<dbReference type="PROSITE" id="PS50011">
    <property type="entry name" value="PROTEIN_KINASE_DOM"/>
    <property type="match status" value="1"/>
</dbReference>
<dbReference type="SUPFAM" id="SSF56112">
    <property type="entry name" value="Protein kinase-like (PK-like)"/>
    <property type="match status" value="1"/>
</dbReference>
<evidence type="ECO:0000313" key="12">
    <source>
        <dbReference type="EMBL" id="RCW41402.1"/>
    </source>
</evidence>
<keyword evidence="2" id="KW-0723">Serine/threonine-protein kinase</keyword>
<reference evidence="12 13" key="1">
    <citation type="submission" date="2018-07" db="EMBL/GenBank/DDBJ databases">
        <title>Genomic Encyclopedia of Type Strains, Phase III (KMG-III): the genomes of soil and plant-associated and newly described type strains.</title>
        <authorList>
            <person name="Whitman W."/>
        </authorList>
    </citation>
    <scope>NUCLEOTIDE SEQUENCE [LARGE SCALE GENOMIC DNA]</scope>
    <source>
        <strain evidence="12 13">CECT 7506</strain>
    </source>
</reference>
<keyword evidence="6 9" id="KW-0067">ATP-binding</keyword>
<dbReference type="InterPro" id="IPR050236">
    <property type="entry name" value="Ser_Thr_kinase_AGC"/>
</dbReference>
<keyword evidence="4 9" id="KW-0547">Nucleotide-binding</keyword>
<name>A0A368VLW8_9BACL</name>
<dbReference type="Gene3D" id="1.10.510.10">
    <property type="entry name" value="Transferase(Phosphotransferase) domain 1"/>
    <property type="match status" value="1"/>
</dbReference>
<dbReference type="RefSeq" id="WP_181873702.1">
    <property type="nucleotide sequence ID" value="NZ_QPJD01000024.1"/>
</dbReference>
<keyword evidence="3" id="KW-0808">Transferase</keyword>
<dbReference type="EMBL" id="QPJD01000024">
    <property type="protein sequence ID" value="RCW41402.1"/>
    <property type="molecule type" value="Genomic_DNA"/>
</dbReference>
<evidence type="ECO:0000256" key="10">
    <source>
        <dbReference type="SAM" id="Phobius"/>
    </source>
</evidence>
<keyword evidence="10" id="KW-1133">Transmembrane helix</keyword>
<dbReference type="AlphaFoldDB" id="A0A368VLW8"/>
<evidence type="ECO:0000256" key="2">
    <source>
        <dbReference type="ARBA" id="ARBA00022527"/>
    </source>
</evidence>
<comment type="caution">
    <text evidence="12">The sequence shown here is derived from an EMBL/GenBank/DDBJ whole genome shotgun (WGS) entry which is preliminary data.</text>
</comment>
<dbReference type="InterPro" id="IPR011009">
    <property type="entry name" value="Kinase-like_dom_sf"/>
</dbReference>
<evidence type="ECO:0000256" key="4">
    <source>
        <dbReference type="ARBA" id="ARBA00022741"/>
    </source>
</evidence>
<feature type="transmembrane region" description="Helical" evidence="10">
    <location>
        <begin position="282"/>
        <end position="303"/>
    </location>
</feature>